<feature type="transmembrane region" description="Helical" evidence="6">
    <location>
        <begin position="21"/>
        <end position="39"/>
    </location>
</feature>
<dbReference type="OrthoDB" id="9812189at2"/>
<dbReference type="InterPro" id="IPR050189">
    <property type="entry name" value="MFS_Efflux_Transporters"/>
</dbReference>
<comment type="caution">
    <text evidence="8">The sequence shown here is derived from an EMBL/GenBank/DDBJ whole genome shotgun (WGS) entry which is preliminary data.</text>
</comment>
<name>A0A2N0H356_9SPHN</name>
<feature type="domain" description="Major facilitator superfamily (MFS) profile" evidence="7">
    <location>
        <begin position="1"/>
        <end position="399"/>
    </location>
</feature>
<sequence length="410" mass="41986">MATGADLKITVTQSATRAGSGGWGAVVALTLCVATLIASEFMPVSILTPIATDLRLTEGAAGQAISVSGLFAVLTSLTITPLTRGLDRRTLLLGLAGLMLGSGAMVAFAPTYAVLMAGRALLGVVIGGFWSMSAATVMRLLPEDQVPRGLAMLNGGNALATTVAAPLGSFLGQYIGWRGAFFIVVPLAAITFVWLWRKLPQLPSPRGARAANALAVLWRREARVGMGAVALLFMGQFGLFTYLRPFLEGVTQLSVSLLSLVLLAMGGAGLIGTWLIGRALARSLSATLIVAPLVMAAIAIGLIAFGTMPLPTAALLAGWGLIGTALPVAWWTWLSRALPDHAEAGGGLMVAVIQLAITLGAAGGGLLFDAAGHRATFLASAILLSGSALLGVLGSSKAAQQQSIKHGEDK</sequence>
<evidence type="ECO:0000259" key="7">
    <source>
        <dbReference type="PROSITE" id="PS50850"/>
    </source>
</evidence>
<dbReference type="PANTHER" id="PTHR43124:SF5">
    <property type="entry name" value="PURINE RIBONUCLEOSIDE EFFLUX PUMP NEPI"/>
    <property type="match status" value="1"/>
</dbReference>
<protein>
    <submittedName>
        <fullName evidence="8">Putative MFS family arabinose efflux permease</fullName>
    </submittedName>
</protein>
<dbReference type="PROSITE" id="PS50850">
    <property type="entry name" value="MFS"/>
    <property type="match status" value="1"/>
</dbReference>
<dbReference type="Proteomes" id="UP000232587">
    <property type="component" value="Unassembled WGS sequence"/>
</dbReference>
<feature type="transmembrane region" description="Helical" evidence="6">
    <location>
        <begin position="346"/>
        <end position="368"/>
    </location>
</feature>
<organism evidence="8 9">
    <name type="scientific">Novosphingobium kunmingense</name>
    <dbReference type="NCBI Taxonomy" id="1211806"/>
    <lineage>
        <taxon>Bacteria</taxon>
        <taxon>Pseudomonadati</taxon>
        <taxon>Pseudomonadota</taxon>
        <taxon>Alphaproteobacteria</taxon>
        <taxon>Sphingomonadales</taxon>
        <taxon>Sphingomonadaceae</taxon>
        <taxon>Novosphingobium</taxon>
    </lineage>
</organism>
<feature type="transmembrane region" description="Helical" evidence="6">
    <location>
        <begin position="120"/>
        <end position="138"/>
    </location>
</feature>
<keyword evidence="2" id="KW-1003">Cell membrane</keyword>
<dbReference type="GO" id="GO:0005886">
    <property type="term" value="C:plasma membrane"/>
    <property type="evidence" value="ECO:0007669"/>
    <property type="project" value="UniProtKB-SubCell"/>
</dbReference>
<evidence type="ECO:0000256" key="4">
    <source>
        <dbReference type="ARBA" id="ARBA00022989"/>
    </source>
</evidence>
<feature type="transmembrane region" description="Helical" evidence="6">
    <location>
        <begin position="313"/>
        <end position="334"/>
    </location>
</feature>
<dbReference type="GO" id="GO:0022857">
    <property type="term" value="F:transmembrane transporter activity"/>
    <property type="evidence" value="ECO:0007669"/>
    <property type="project" value="InterPro"/>
</dbReference>
<feature type="transmembrane region" description="Helical" evidence="6">
    <location>
        <begin position="288"/>
        <end position="307"/>
    </location>
</feature>
<evidence type="ECO:0000313" key="9">
    <source>
        <dbReference type="Proteomes" id="UP000232587"/>
    </source>
</evidence>
<feature type="transmembrane region" description="Helical" evidence="6">
    <location>
        <begin position="177"/>
        <end position="196"/>
    </location>
</feature>
<feature type="transmembrane region" description="Helical" evidence="6">
    <location>
        <begin position="150"/>
        <end position="171"/>
    </location>
</feature>
<evidence type="ECO:0000256" key="5">
    <source>
        <dbReference type="ARBA" id="ARBA00023136"/>
    </source>
</evidence>
<keyword evidence="9" id="KW-1185">Reference proteome</keyword>
<feature type="transmembrane region" description="Helical" evidence="6">
    <location>
        <begin position="91"/>
        <end position="114"/>
    </location>
</feature>
<dbReference type="SUPFAM" id="SSF103473">
    <property type="entry name" value="MFS general substrate transporter"/>
    <property type="match status" value="1"/>
</dbReference>
<dbReference type="InterPro" id="IPR020846">
    <property type="entry name" value="MFS_dom"/>
</dbReference>
<dbReference type="AlphaFoldDB" id="A0A2N0H356"/>
<evidence type="ECO:0000256" key="2">
    <source>
        <dbReference type="ARBA" id="ARBA00022475"/>
    </source>
</evidence>
<evidence type="ECO:0000256" key="1">
    <source>
        <dbReference type="ARBA" id="ARBA00004651"/>
    </source>
</evidence>
<dbReference type="InterPro" id="IPR011701">
    <property type="entry name" value="MFS"/>
</dbReference>
<comment type="subcellular location">
    <subcellularLocation>
        <location evidence="1">Cell membrane</location>
        <topology evidence="1">Multi-pass membrane protein</topology>
    </subcellularLocation>
</comment>
<feature type="transmembrane region" description="Helical" evidence="6">
    <location>
        <begin position="59"/>
        <end position="79"/>
    </location>
</feature>
<dbReference type="RefSeq" id="WP_100868568.1">
    <property type="nucleotide sequence ID" value="NZ_PHUF01000008.1"/>
</dbReference>
<reference evidence="8 9" key="1">
    <citation type="submission" date="2017-11" db="EMBL/GenBank/DDBJ databases">
        <title>Genomic Encyclopedia of Type Strains, Phase III (KMG-III): the genomes of soil and plant-associated and newly described type strains.</title>
        <authorList>
            <person name="Whitman W."/>
        </authorList>
    </citation>
    <scope>NUCLEOTIDE SEQUENCE [LARGE SCALE GENOMIC DNA]</scope>
    <source>
        <strain evidence="8 9">CGMCC 1.12274</strain>
    </source>
</reference>
<proteinExistence type="predicted"/>
<feature type="transmembrane region" description="Helical" evidence="6">
    <location>
        <begin position="224"/>
        <end position="243"/>
    </location>
</feature>
<feature type="transmembrane region" description="Helical" evidence="6">
    <location>
        <begin position="255"/>
        <end position="276"/>
    </location>
</feature>
<evidence type="ECO:0000256" key="6">
    <source>
        <dbReference type="SAM" id="Phobius"/>
    </source>
</evidence>
<dbReference type="Gene3D" id="1.20.1250.20">
    <property type="entry name" value="MFS general substrate transporter like domains"/>
    <property type="match status" value="1"/>
</dbReference>
<dbReference type="CDD" id="cd17324">
    <property type="entry name" value="MFS_NepI_like"/>
    <property type="match status" value="1"/>
</dbReference>
<keyword evidence="4 6" id="KW-1133">Transmembrane helix</keyword>
<dbReference type="PANTHER" id="PTHR43124">
    <property type="entry name" value="PURINE EFFLUX PUMP PBUE"/>
    <property type="match status" value="1"/>
</dbReference>
<keyword evidence="5 6" id="KW-0472">Membrane</keyword>
<dbReference type="InterPro" id="IPR036259">
    <property type="entry name" value="MFS_trans_sf"/>
</dbReference>
<evidence type="ECO:0000313" key="8">
    <source>
        <dbReference type="EMBL" id="PKB13358.1"/>
    </source>
</evidence>
<dbReference type="EMBL" id="PHUF01000008">
    <property type="protein sequence ID" value="PKB13358.1"/>
    <property type="molecule type" value="Genomic_DNA"/>
</dbReference>
<keyword evidence="3 6" id="KW-0812">Transmembrane</keyword>
<accession>A0A2N0H356</accession>
<dbReference type="Pfam" id="PF07690">
    <property type="entry name" value="MFS_1"/>
    <property type="match status" value="1"/>
</dbReference>
<gene>
    <name evidence="8" type="ORF">B0I00_3398</name>
</gene>
<evidence type="ECO:0000256" key="3">
    <source>
        <dbReference type="ARBA" id="ARBA00022692"/>
    </source>
</evidence>
<feature type="transmembrane region" description="Helical" evidence="6">
    <location>
        <begin position="374"/>
        <end position="393"/>
    </location>
</feature>